<organism evidence="1 2">
    <name type="scientific">Parelaphostrongylus tenuis</name>
    <name type="common">Meningeal worm</name>
    <dbReference type="NCBI Taxonomy" id="148309"/>
    <lineage>
        <taxon>Eukaryota</taxon>
        <taxon>Metazoa</taxon>
        <taxon>Ecdysozoa</taxon>
        <taxon>Nematoda</taxon>
        <taxon>Chromadorea</taxon>
        <taxon>Rhabditida</taxon>
        <taxon>Rhabditina</taxon>
        <taxon>Rhabditomorpha</taxon>
        <taxon>Strongyloidea</taxon>
        <taxon>Metastrongylidae</taxon>
        <taxon>Parelaphostrongylus</taxon>
    </lineage>
</organism>
<name>A0AAD5MNF0_PARTN</name>
<evidence type="ECO:0000313" key="2">
    <source>
        <dbReference type="Proteomes" id="UP001196413"/>
    </source>
</evidence>
<keyword evidence="2" id="KW-1185">Reference proteome</keyword>
<protein>
    <submittedName>
        <fullName evidence="1">Uncharacterized protein</fullName>
    </submittedName>
</protein>
<sequence>MKVRQSGCLYSRETSVSPESYGCALISISPRDVCSNIKVVMTDFAKWIMFGRLPTNFSGPTQDYGAVAEWMVMQAIKRHGYGSLHNPNNLSQSVSEGNRSSFSETASRFAQPALCVIHEKETAIHENCHS</sequence>
<proteinExistence type="predicted"/>
<evidence type="ECO:0000313" key="1">
    <source>
        <dbReference type="EMBL" id="KAJ1350809.1"/>
    </source>
</evidence>
<comment type="caution">
    <text evidence="1">The sequence shown here is derived from an EMBL/GenBank/DDBJ whole genome shotgun (WGS) entry which is preliminary data.</text>
</comment>
<dbReference type="EMBL" id="JAHQIW010000945">
    <property type="protein sequence ID" value="KAJ1350809.1"/>
    <property type="molecule type" value="Genomic_DNA"/>
</dbReference>
<dbReference type="Proteomes" id="UP001196413">
    <property type="component" value="Unassembled WGS sequence"/>
</dbReference>
<accession>A0AAD5MNF0</accession>
<reference evidence="1" key="1">
    <citation type="submission" date="2021-06" db="EMBL/GenBank/DDBJ databases">
        <title>Parelaphostrongylus tenuis whole genome reference sequence.</title>
        <authorList>
            <person name="Garwood T.J."/>
            <person name="Larsen P.A."/>
            <person name="Fountain-Jones N.M."/>
            <person name="Garbe J.R."/>
            <person name="Macchietto M.G."/>
            <person name="Kania S.A."/>
            <person name="Gerhold R.W."/>
            <person name="Richards J.E."/>
            <person name="Wolf T.M."/>
        </authorList>
    </citation>
    <scope>NUCLEOTIDE SEQUENCE</scope>
    <source>
        <strain evidence="1">MNPRO001-30</strain>
        <tissue evidence="1">Meninges</tissue>
    </source>
</reference>
<gene>
    <name evidence="1" type="ORF">KIN20_006695</name>
</gene>
<dbReference type="AlphaFoldDB" id="A0AAD5MNF0"/>